<keyword evidence="7" id="KW-0408">Iron</keyword>
<evidence type="ECO:0000256" key="1">
    <source>
        <dbReference type="ARBA" id="ARBA00001946"/>
    </source>
</evidence>
<keyword evidence="4" id="KW-0001">2Fe-2S</keyword>
<dbReference type="EMBL" id="JANFYT010000026">
    <property type="protein sequence ID" value="MCQ4815087.1"/>
    <property type="molecule type" value="Genomic_DNA"/>
</dbReference>
<evidence type="ECO:0000256" key="5">
    <source>
        <dbReference type="ARBA" id="ARBA00022723"/>
    </source>
</evidence>
<evidence type="ECO:0000256" key="8">
    <source>
        <dbReference type="ARBA" id="ARBA00023014"/>
    </source>
</evidence>
<organism evidence="19 20">
    <name type="scientific">Cloacibacillus evryensis</name>
    <dbReference type="NCBI Taxonomy" id="508460"/>
    <lineage>
        <taxon>Bacteria</taxon>
        <taxon>Thermotogati</taxon>
        <taxon>Synergistota</taxon>
        <taxon>Synergistia</taxon>
        <taxon>Synergistales</taxon>
        <taxon>Synergistaceae</taxon>
        <taxon>Cloacibacillus</taxon>
    </lineage>
</organism>
<dbReference type="Pfam" id="PF00920">
    <property type="entry name" value="ILVD_EDD_N"/>
    <property type="match status" value="1"/>
</dbReference>
<dbReference type="InterPro" id="IPR000581">
    <property type="entry name" value="ILV_EDD_N"/>
</dbReference>
<keyword evidence="10" id="KW-0100">Branched-chain amino acid biosynthesis</keyword>
<evidence type="ECO:0000256" key="10">
    <source>
        <dbReference type="ARBA" id="ARBA00023304"/>
    </source>
</evidence>
<comment type="cofactor">
    <cofactor evidence="1">
        <name>Mg(2+)</name>
        <dbReference type="ChEBI" id="CHEBI:18420"/>
    </cofactor>
</comment>
<comment type="catalytic activity">
    <reaction evidence="11">
        <text>(2R)-2,3-dihydroxy-3-methylbutanoate = 3-methyl-2-oxobutanoate + H2O</text>
        <dbReference type="Rhea" id="RHEA:24809"/>
        <dbReference type="ChEBI" id="CHEBI:11851"/>
        <dbReference type="ChEBI" id="CHEBI:15377"/>
        <dbReference type="ChEBI" id="CHEBI:49072"/>
        <dbReference type="EC" id="4.2.1.9"/>
    </reaction>
    <physiologicalReaction direction="left-to-right" evidence="11">
        <dbReference type="Rhea" id="RHEA:24810"/>
    </physiologicalReaction>
</comment>
<dbReference type="NCBIfam" id="NF002068">
    <property type="entry name" value="PRK00911.1"/>
    <property type="match status" value="1"/>
</dbReference>
<dbReference type="InterPro" id="IPR056740">
    <property type="entry name" value="ILV_EDD_C"/>
</dbReference>
<evidence type="ECO:0000256" key="9">
    <source>
        <dbReference type="ARBA" id="ARBA00023239"/>
    </source>
</evidence>
<comment type="caution">
    <text evidence="19">The sequence shown here is derived from an EMBL/GenBank/DDBJ whole genome shotgun (WGS) entry which is preliminary data.</text>
</comment>
<dbReference type="InterPro" id="IPR037237">
    <property type="entry name" value="IlvD/EDD_N"/>
</dbReference>
<evidence type="ECO:0000256" key="13">
    <source>
        <dbReference type="ARBA" id="ARBA00029437"/>
    </source>
</evidence>
<dbReference type="InterPro" id="IPR004404">
    <property type="entry name" value="DihydroxyA_deHydtase"/>
</dbReference>
<dbReference type="PANTHER" id="PTHR43661">
    <property type="entry name" value="D-XYLONATE DEHYDRATASE"/>
    <property type="match status" value="1"/>
</dbReference>
<dbReference type="PROSITE" id="PS00886">
    <property type="entry name" value="ILVD_EDD_1"/>
    <property type="match status" value="1"/>
</dbReference>
<evidence type="ECO:0000313" key="19">
    <source>
        <dbReference type="EMBL" id="MCQ4815087.1"/>
    </source>
</evidence>
<keyword evidence="5" id="KW-0479">Metal-binding</keyword>
<dbReference type="InterPro" id="IPR020558">
    <property type="entry name" value="DiOHA_6PGluconate_deHydtase_CS"/>
</dbReference>
<keyword evidence="3" id="KW-0028">Amino-acid biosynthesis</keyword>
<evidence type="ECO:0000256" key="6">
    <source>
        <dbReference type="ARBA" id="ARBA00022842"/>
    </source>
</evidence>
<dbReference type="GO" id="GO:0051537">
    <property type="term" value="F:2 iron, 2 sulfur cluster binding"/>
    <property type="evidence" value="ECO:0007669"/>
    <property type="project" value="UniProtKB-KW"/>
</dbReference>
<protein>
    <recommendedName>
        <fullName evidence="14 16">Dihydroxy-acid dehydratase</fullName>
        <ecNumber evidence="14 16">4.2.1.9</ecNumber>
    </recommendedName>
</protein>
<evidence type="ECO:0000256" key="4">
    <source>
        <dbReference type="ARBA" id="ARBA00022714"/>
    </source>
</evidence>
<evidence type="ECO:0000256" key="2">
    <source>
        <dbReference type="ARBA" id="ARBA00006486"/>
    </source>
</evidence>
<evidence type="ECO:0000256" key="12">
    <source>
        <dbReference type="ARBA" id="ARBA00029436"/>
    </source>
</evidence>
<dbReference type="GO" id="GO:0005829">
    <property type="term" value="C:cytosol"/>
    <property type="evidence" value="ECO:0007669"/>
    <property type="project" value="TreeGrafter"/>
</dbReference>
<dbReference type="EC" id="4.2.1.9" evidence="14 16"/>
<dbReference type="PANTHER" id="PTHR43661:SF3">
    <property type="entry name" value="D-XYLONATE DEHYDRATASE YAGF-RELATED"/>
    <property type="match status" value="1"/>
</dbReference>
<evidence type="ECO:0000256" key="15">
    <source>
        <dbReference type="ARBA" id="ARBA00034078"/>
    </source>
</evidence>
<dbReference type="SUPFAM" id="SSF52016">
    <property type="entry name" value="LeuD/IlvD-like"/>
    <property type="match status" value="1"/>
</dbReference>
<dbReference type="SUPFAM" id="SSF143975">
    <property type="entry name" value="IlvD/EDD N-terminal domain-like"/>
    <property type="match status" value="1"/>
</dbReference>
<comment type="cofactor">
    <cofactor evidence="15">
        <name>[2Fe-2S] cluster</name>
        <dbReference type="ChEBI" id="CHEBI:190135"/>
    </cofactor>
</comment>
<proteinExistence type="inferred from homology"/>
<evidence type="ECO:0000256" key="11">
    <source>
        <dbReference type="ARBA" id="ARBA00029304"/>
    </source>
</evidence>
<keyword evidence="6" id="KW-0460">Magnesium</keyword>
<comment type="pathway">
    <text evidence="12">Amino-acid biosynthesis; L-valine biosynthesis; L-valine from pyruvate: step 3/4.</text>
</comment>
<keyword evidence="9 19" id="KW-0456">Lyase</keyword>
<dbReference type="Pfam" id="PF24877">
    <property type="entry name" value="ILV_EDD_C"/>
    <property type="match status" value="1"/>
</dbReference>
<dbReference type="GO" id="GO:0008652">
    <property type="term" value="P:amino acid biosynthetic process"/>
    <property type="evidence" value="ECO:0007669"/>
    <property type="project" value="UniProtKB-KW"/>
</dbReference>
<dbReference type="InterPro" id="IPR042096">
    <property type="entry name" value="Dihydro-acid_dehy_C"/>
</dbReference>
<dbReference type="AlphaFoldDB" id="A0AAW5K5C0"/>
<dbReference type="GO" id="GO:0009082">
    <property type="term" value="P:branched-chain amino acid biosynthetic process"/>
    <property type="evidence" value="ECO:0007669"/>
    <property type="project" value="UniProtKB-UniRule"/>
</dbReference>
<evidence type="ECO:0000259" key="17">
    <source>
        <dbReference type="Pfam" id="PF00920"/>
    </source>
</evidence>
<sequence length="574" mass="61142">MSSNKSVDKDLFVIPKRNLNSDEVVCGVDRGGHRALLYSLGIEKEEMSRPFIAVVNSWNEIVPGCAPLREIASFVKRGISEAGGLPFEFCTIGVCDGLAQGHRGMSYSLPSREVIADSIEIMLKAHCFDGAVFLGSCDKIIPGMLMAALRVNIPSIFVQSGPMQNGCYKGQKLSMPSLREYTGKYFESEISKEELEKIEKRAMPTQGSCAMLGTANSMSCVVETLGLGLPMTATTPPFTSQKKQEAVQAGRTIVGLIHDGIRPRDIVGKNSIENALRVGFAIGSSTNLVLHMSEIAKEAGIAVSLGKMDEISASTPYISKIHPSGTVPFNDLNEAGGVPAIMQSLGGLLHGEERTVSGKSVGEVAGSAEWSDKEIIRPAERPFHNSGSLKVLWGSLAPEGAVVKQSGVAENMRRHRGPAVVFENMEAAVEAVEHNRIEKGSVLVIRNEGPVGGPGMREMQLVTTLMVGTGLSDTTALVTDGRFSGATRGPCIGHVSPEAALGGPIACVRDGDIISIDLNKGTLDIEVGKDELQKRASVLGASRGDRPAAEGVLGSFIEHHLRRSEKKGKCLQRS</sequence>
<dbReference type="PROSITE" id="PS00887">
    <property type="entry name" value="ILVD_EDD_2"/>
    <property type="match status" value="1"/>
</dbReference>
<dbReference type="NCBIfam" id="TIGR00110">
    <property type="entry name" value="ilvD"/>
    <property type="match status" value="1"/>
</dbReference>
<evidence type="ECO:0000256" key="16">
    <source>
        <dbReference type="NCBIfam" id="TIGR00110"/>
    </source>
</evidence>
<dbReference type="GO" id="GO:0004160">
    <property type="term" value="F:dihydroxy-acid dehydratase activity"/>
    <property type="evidence" value="ECO:0007669"/>
    <property type="project" value="UniProtKB-UniRule"/>
</dbReference>
<dbReference type="GO" id="GO:0046872">
    <property type="term" value="F:metal ion binding"/>
    <property type="evidence" value="ECO:0007669"/>
    <property type="project" value="UniProtKB-KW"/>
</dbReference>
<comment type="similarity">
    <text evidence="2">Belongs to the IlvD/Edd family.</text>
</comment>
<evidence type="ECO:0000256" key="3">
    <source>
        <dbReference type="ARBA" id="ARBA00022605"/>
    </source>
</evidence>
<dbReference type="Gene3D" id="3.50.30.80">
    <property type="entry name" value="IlvD/EDD C-terminal domain-like"/>
    <property type="match status" value="1"/>
</dbReference>
<dbReference type="RefSeq" id="WP_008710387.1">
    <property type="nucleotide sequence ID" value="NZ_DBGENZ010000199.1"/>
</dbReference>
<evidence type="ECO:0000256" key="7">
    <source>
        <dbReference type="ARBA" id="ARBA00023004"/>
    </source>
</evidence>
<evidence type="ECO:0000259" key="18">
    <source>
        <dbReference type="Pfam" id="PF24877"/>
    </source>
</evidence>
<keyword evidence="8" id="KW-0411">Iron-sulfur</keyword>
<gene>
    <name evidence="19" type="primary">ilvD</name>
    <name evidence="19" type="ORF">NE630_11660</name>
</gene>
<evidence type="ECO:0000256" key="14">
    <source>
        <dbReference type="ARBA" id="ARBA00029490"/>
    </source>
</evidence>
<name>A0AAW5K5C0_9BACT</name>
<keyword evidence="20" id="KW-1185">Reference proteome</keyword>
<dbReference type="FunFam" id="3.50.30.80:FF:000001">
    <property type="entry name" value="Dihydroxy-acid dehydratase"/>
    <property type="match status" value="1"/>
</dbReference>
<accession>A0AAW5K5C0</accession>
<feature type="domain" description="Dihydroxy-acid/6-phosphogluconate dehydratase C-terminal" evidence="18">
    <location>
        <begin position="374"/>
        <end position="541"/>
    </location>
</feature>
<reference evidence="19 20" key="1">
    <citation type="submission" date="2022-06" db="EMBL/GenBank/DDBJ databases">
        <title>Isolation of gut microbiota from human fecal samples.</title>
        <authorList>
            <person name="Pamer E.G."/>
            <person name="Barat B."/>
            <person name="Waligurski E."/>
            <person name="Medina S."/>
            <person name="Paddock L."/>
            <person name="Mostad J."/>
        </authorList>
    </citation>
    <scope>NUCLEOTIDE SEQUENCE [LARGE SCALE GENOMIC DNA]</scope>
    <source>
        <strain evidence="19 20">DFI.9.90</strain>
    </source>
</reference>
<evidence type="ECO:0000313" key="20">
    <source>
        <dbReference type="Proteomes" id="UP001205919"/>
    </source>
</evidence>
<dbReference type="Proteomes" id="UP001205919">
    <property type="component" value="Unassembled WGS sequence"/>
</dbReference>
<comment type="pathway">
    <text evidence="13">Amino-acid biosynthesis; L-isoleucine biosynthesis; L-isoleucine from 2-oxobutanoate: step 3/4.</text>
</comment>
<feature type="domain" description="Dihydroxy-acid/6-phosphogluconate dehydratase N-terminal" evidence="17">
    <location>
        <begin position="49"/>
        <end position="363"/>
    </location>
</feature>